<dbReference type="OrthoDB" id="9843603at2"/>
<proteinExistence type="predicted"/>
<gene>
    <name evidence="2" type="ORF">DVS28_a4380</name>
</gene>
<keyword evidence="1" id="KW-0472">Membrane</keyword>
<keyword evidence="1" id="KW-1133">Transmembrane helix</keyword>
<protein>
    <recommendedName>
        <fullName evidence="4">TadE-like protein</fullName>
    </recommendedName>
</protein>
<dbReference type="RefSeq" id="WP_114593294.1">
    <property type="nucleotide sequence ID" value="NZ_CP031165.1"/>
</dbReference>
<evidence type="ECO:0000256" key="1">
    <source>
        <dbReference type="SAM" id="Phobius"/>
    </source>
</evidence>
<reference evidence="2 3" key="1">
    <citation type="submission" date="2018-09" db="EMBL/GenBank/DDBJ databases">
        <title>Complete genome sequence of Euzebya sp. DY32-46 isolated from seawater of Pacific Ocean.</title>
        <authorList>
            <person name="Xu L."/>
            <person name="Wu Y.-H."/>
            <person name="Xu X.-W."/>
        </authorList>
    </citation>
    <scope>NUCLEOTIDE SEQUENCE [LARGE SCALE GENOMIC DNA]</scope>
    <source>
        <strain evidence="2 3">DY32-46</strain>
    </source>
</reference>
<dbReference type="Proteomes" id="UP000264006">
    <property type="component" value="Chromosome"/>
</dbReference>
<keyword evidence="1" id="KW-0812">Transmembrane</keyword>
<evidence type="ECO:0000313" key="2">
    <source>
        <dbReference type="EMBL" id="AXV09045.1"/>
    </source>
</evidence>
<organism evidence="2 3">
    <name type="scientific">Euzebya pacifica</name>
    <dbReference type="NCBI Taxonomy" id="1608957"/>
    <lineage>
        <taxon>Bacteria</taxon>
        <taxon>Bacillati</taxon>
        <taxon>Actinomycetota</taxon>
        <taxon>Nitriliruptoria</taxon>
        <taxon>Euzebyales</taxon>
    </lineage>
</organism>
<feature type="transmembrane region" description="Helical" evidence="1">
    <location>
        <begin position="13"/>
        <end position="35"/>
    </location>
</feature>
<dbReference type="AlphaFoldDB" id="A0A346Y3J8"/>
<dbReference type="KEGG" id="euz:DVS28_a4380"/>
<sequence length="118" mass="12286">MLRADDGSQAMEFAMVLPLVAVLVVGLVAVGGVAVSSLRTHALAVELARAASVDHDRVVVERVTDRPWLDVTVDPPSGVRQPGDPVTVRVATTLSVPILSGVRLPLSATATTITEDVP</sequence>
<dbReference type="EMBL" id="CP031165">
    <property type="protein sequence ID" value="AXV09045.1"/>
    <property type="molecule type" value="Genomic_DNA"/>
</dbReference>
<name>A0A346Y3J8_9ACTN</name>
<evidence type="ECO:0008006" key="4">
    <source>
        <dbReference type="Google" id="ProtNLM"/>
    </source>
</evidence>
<accession>A0A346Y3J8</accession>
<keyword evidence="3" id="KW-1185">Reference proteome</keyword>
<evidence type="ECO:0000313" key="3">
    <source>
        <dbReference type="Proteomes" id="UP000264006"/>
    </source>
</evidence>